<dbReference type="InterPro" id="IPR011009">
    <property type="entry name" value="Kinase-like_dom_sf"/>
</dbReference>
<keyword evidence="2" id="KW-1003">Cell membrane</keyword>
<evidence type="ECO:0000256" key="12">
    <source>
        <dbReference type="SAM" id="SignalP"/>
    </source>
</evidence>
<dbReference type="Gene3D" id="3.30.200.20">
    <property type="entry name" value="Phosphorylase Kinase, domain 1"/>
    <property type="match status" value="1"/>
</dbReference>
<keyword evidence="7 11" id="KW-1133">Transmembrane helix</keyword>
<keyword evidence="6" id="KW-0067">ATP-binding</keyword>
<evidence type="ECO:0000313" key="15">
    <source>
        <dbReference type="Proteomes" id="UP000604825"/>
    </source>
</evidence>
<dbReference type="PANTHER" id="PTHR45927">
    <property type="entry name" value="LYSM-DOMAIN RECEPTOR-LIKE KINASE-RELATED"/>
    <property type="match status" value="1"/>
</dbReference>
<dbReference type="PROSITE" id="PS50011">
    <property type="entry name" value="PROTEIN_KINASE_DOM"/>
    <property type="match status" value="1"/>
</dbReference>
<dbReference type="Pfam" id="PF23446">
    <property type="entry name" value="LysM1_NFP_LYK"/>
    <property type="match status" value="1"/>
</dbReference>
<dbReference type="InterPro" id="IPR001245">
    <property type="entry name" value="Ser-Thr/Tyr_kinase_cat_dom"/>
</dbReference>
<feature type="domain" description="Protein kinase" evidence="13">
    <location>
        <begin position="374"/>
        <end position="672"/>
    </location>
</feature>
<feature type="region of interest" description="Disordered" evidence="10">
    <location>
        <begin position="681"/>
        <end position="704"/>
    </location>
</feature>
<sequence length="704" mass="75227">MTQTRSFHGGAGRPAACRRHHHLFLAPAALVLLPPAVAQQAYEANAQTDCYSNNGSSVLGYTCRRSKNGTTSPRSCDTYLAFRSAPPYYSSPITVSYLLNATTPAVAAANAVPVASPVEDSRLLLVPVPCACTSAGYYQHGASYVIQFDDETYFTIANNTYQGLATCQALMAQNPAHDSLDLYPNISLTVPLRCACPSAAQAAAGVRYLVTYLLGWDDDSNTVAERFRADYQAVLDANSLTDDSTVYPFTTMLVPLKDPPTPNMTTLLEPPAPAPAPAAAPPASHQPAKSTSRQSSAINWRAIFGAGVGCGVLVSGAVFALFLLWRWCRQRGDRSRRAVPDAPSFLEYGVAAEMKGEEATASWMSPVMVAGDVRDAVASLTVFEYGELEKATAGFAEERRVGGSSVYRAVMNGDVAAVKRVTGDVGAEVTVLGRVNHTCLVRLCGLCVHRGYTHLVFEFAENGALSDWLHGRGRALGWKQRVQVAFDVADGLNYLHNYTSPPYVHKNLKSSNVLLDGCLRAKVSNFGLARAIVSAAGGVEMTRHVVGTEGYLAPEYLEHGLIGPHLDVFAFGVIMLELLSGKEVAPARVHNDDGAGGGGGSELLLWQEAERLAIGGDGVRDKVAAFMDVRLHGDYQLDVAFALLGLALRCVAREPRARPSMGEVLLSLSAVYGSTLQCDPSDLGNSGSTETRTQSEARLTVSRL</sequence>
<evidence type="ECO:0000256" key="4">
    <source>
        <dbReference type="ARBA" id="ARBA00022729"/>
    </source>
</evidence>
<dbReference type="GO" id="GO:0005886">
    <property type="term" value="C:plasma membrane"/>
    <property type="evidence" value="ECO:0007669"/>
    <property type="project" value="UniProtKB-SubCell"/>
</dbReference>
<comment type="caution">
    <text evidence="14">The sequence shown here is derived from an EMBL/GenBank/DDBJ whole genome shotgun (WGS) entry which is preliminary data.</text>
</comment>
<keyword evidence="15" id="KW-1185">Reference proteome</keyword>
<keyword evidence="3 11" id="KW-0812">Transmembrane</keyword>
<evidence type="ECO:0000256" key="2">
    <source>
        <dbReference type="ARBA" id="ARBA00022475"/>
    </source>
</evidence>
<dbReference type="Pfam" id="PF23472">
    <property type="entry name" value="LysM2_CERK1_LYK3_4_5"/>
    <property type="match status" value="1"/>
</dbReference>
<name>A0A811S587_9POAL</name>
<dbReference type="InterPro" id="IPR052611">
    <property type="entry name" value="Plant_RLK_LysM"/>
</dbReference>
<keyword evidence="4 12" id="KW-0732">Signal</keyword>
<feature type="compositionally biased region" description="Pro residues" evidence="10">
    <location>
        <begin position="270"/>
        <end position="280"/>
    </location>
</feature>
<feature type="region of interest" description="Disordered" evidence="10">
    <location>
        <begin position="263"/>
        <end position="291"/>
    </location>
</feature>
<organism evidence="14 15">
    <name type="scientific">Miscanthus lutarioriparius</name>
    <dbReference type="NCBI Taxonomy" id="422564"/>
    <lineage>
        <taxon>Eukaryota</taxon>
        <taxon>Viridiplantae</taxon>
        <taxon>Streptophyta</taxon>
        <taxon>Embryophyta</taxon>
        <taxon>Tracheophyta</taxon>
        <taxon>Spermatophyta</taxon>
        <taxon>Magnoliopsida</taxon>
        <taxon>Liliopsida</taxon>
        <taxon>Poales</taxon>
        <taxon>Poaceae</taxon>
        <taxon>PACMAD clade</taxon>
        <taxon>Panicoideae</taxon>
        <taxon>Andropogonodae</taxon>
        <taxon>Andropogoneae</taxon>
        <taxon>Saccharinae</taxon>
        <taxon>Miscanthus</taxon>
    </lineage>
</organism>
<evidence type="ECO:0000256" key="11">
    <source>
        <dbReference type="SAM" id="Phobius"/>
    </source>
</evidence>
<evidence type="ECO:0000256" key="7">
    <source>
        <dbReference type="ARBA" id="ARBA00022989"/>
    </source>
</evidence>
<gene>
    <name evidence="14" type="ORF">NCGR_LOCUS60312</name>
</gene>
<feature type="signal peptide" evidence="12">
    <location>
        <begin position="1"/>
        <end position="38"/>
    </location>
</feature>
<feature type="transmembrane region" description="Helical" evidence="11">
    <location>
        <begin position="302"/>
        <end position="327"/>
    </location>
</feature>
<dbReference type="EMBL" id="CAJGYO010000018">
    <property type="protein sequence ID" value="CAD6336214.1"/>
    <property type="molecule type" value="Genomic_DNA"/>
</dbReference>
<proteinExistence type="predicted"/>
<evidence type="ECO:0000256" key="3">
    <source>
        <dbReference type="ARBA" id="ARBA00022692"/>
    </source>
</evidence>
<keyword evidence="9" id="KW-1015">Disulfide bond</keyword>
<evidence type="ECO:0000259" key="13">
    <source>
        <dbReference type="PROSITE" id="PS50011"/>
    </source>
</evidence>
<dbReference type="InterPro" id="IPR056561">
    <property type="entry name" value="NFP_LYK_LysM1"/>
</dbReference>
<dbReference type="InterPro" id="IPR056563">
    <property type="entry name" value="LysM3_LYK4_5"/>
</dbReference>
<dbReference type="PANTHER" id="PTHR45927:SF14">
    <property type="entry name" value="OS06G0625300 PROTEIN"/>
    <property type="match status" value="1"/>
</dbReference>
<keyword evidence="8 11" id="KW-0472">Membrane</keyword>
<evidence type="ECO:0000256" key="1">
    <source>
        <dbReference type="ARBA" id="ARBA00004162"/>
    </source>
</evidence>
<dbReference type="Gene3D" id="1.10.510.10">
    <property type="entry name" value="Transferase(Phosphotransferase) domain 1"/>
    <property type="match status" value="1"/>
</dbReference>
<dbReference type="Proteomes" id="UP000604825">
    <property type="component" value="Unassembled WGS sequence"/>
</dbReference>
<dbReference type="OrthoDB" id="4062651at2759"/>
<evidence type="ECO:0000256" key="6">
    <source>
        <dbReference type="ARBA" id="ARBA00022840"/>
    </source>
</evidence>
<keyword evidence="5" id="KW-0547">Nucleotide-binding</keyword>
<evidence type="ECO:0000256" key="10">
    <source>
        <dbReference type="SAM" id="MobiDB-lite"/>
    </source>
</evidence>
<dbReference type="GO" id="GO:0004672">
    <property type="term" value="F:protein kinase activity"/>
    <property type="evidence" value="ECO:0007669"/>
    <property type="project" value="InterPro"/>
</dbReference>
<dbReference type="Pfam" id="PF23473">
    <property type="entry name" value="LysM3_LYK4_5"/>
    <property type="match status" value="1"/>
</dbReference>
<accession>A0A811S587</accession>
<dbReference type="Pfam" id="PF07714">
    <property type="entry name" value="PK_Tyr_Ser-Thr"/>
    <property type="match status" value="1"/>
</dbReference>
<dbReference type="InterPro" id="IPR056562">
    <property type="entry name" value="LysM2_CERK1_LYK3_4_5"/>
</dbReference>
<comment type="subcellular location">
    <subcellularLocation>
        <location evidence="1">Cell membrane</location>
        <topology evidence="1">Single-pass membrane protein</topology>
    </subcellularLocation>
</comment>
<evidence type="ECO:0000256" key="5">
    <source>
        <dbReference type="ARBA" id="ARBA00022741"/>
    </source>
</evidence>
<dbReference type="GO" id="GO:0005524">
    <property type="term" value="F:ATP binding"/>
    <property type="evidence" value="ECO:0007669"/>
    <property type="project" value="UniProtKB-KW"/>
</dbReference>
<dbReference type="InterPro" id="IPR000719">
    <property type="entry name" value="Prot_kinase_dom"/>
</dbReference>
<evidence type="ECO:0000256" key="8">
    <source>
        <dbReference type="ARBA" id="ARBA00023136"/>
    </source>
</evidence>
<evidence type="ECO:0000313" key="14">
    <source>
        <dbReference type="EMBL" id="CAD6336214.1"/>
    </source>
</evidence>
<dbReference type="AlphaFoldDB" id="A0A811S587"/>
<evidence type="ECO:0000256" key="9">
    <source>
        <dbReference type="ARBA" id="ARBA00023157"/>
    </source>
</evidence>
<reference evidence="14" key="1">
    <citation type="submission" date="2020-10" db="EMBL/GenBank/DDBJ databases">
        <authorList>
            <person name="Han B."/>
            <person name="Lu T."/>
            <person name="Zhao Q."/>
            <person name="Huang X."/>
            <person name="Zhao Y."/>
        </authorList>
    </citation>
    <scope>NUCLEOTIDE SEQUENCE</scope>
</reference>
<feature type="chain" id="PRO_5032820857" description="Protein kinase domain-containing protein" evidence="12">
    <location>
        <begin position="39"/>
        <end position="704"/>
    </location>
</feature>
<protein>
    <recommendedName>
        <fullName evidence="13">Protein kinase domain-containing protein</fullName>
    </recommendedName>
</protein>
<dbReference type="FunFam" id="1.10.510.10:FF:000468">
    <property type="entry name" value="PTI1-like tyrosine-protein kinase 3"/>
    <property type="match status" value="1"/>
</dbReference>
<dbReference type="SUPFAM" id="SSF56112">
    <property type="entry name" value="Protein kinase-like (PK-like)"/>
    <property type="match status" value="1"/>
</dbReference>